<dbReference type="InterPro" id="IPR036291">
    <property type="entry name" value="NAD(P)-bd_dom_sf"/>
</dbReference>
<dbReference type="GO" id="GO:0005737">
    <property type="term" value="C:cytoplasm"/>
    <property type="evidence" value="ECO:0007669"/>
    <property type="project" value="TreeGrafter"/>
</dbReference>
<dbReference type="Gene3D" id="3.40.50.720">
    <property type="entry name" value="NAD(P)-binding Rossmann-like Domain"/>
    <property type="match status" value="1"/>
</dbReference>
<gene>
    <name evidence="2" type="ORF">HGR_15099</name>
</gene>
<comment type="caution">
    <text evidence="2">The sequence shown here is derived from an EMBL/GenBank/DDBJ whole genome shotgun (WGS) entry which is preliminary data.</text>
</comment>
<evidence type="ECO:0000313" key="2">
    <source>
        <dbReference type="EMBL" id="EGI75660.1"/>
    </source>
</evidence>
<dbReference type="EMBL" id="AEGR01000094">
    <property type="protein sequence ID" value="EGI75660.1"/>
    <property type="molecule type" value="Genomic_DNA"/>
</dbReference>
<dbReference type="STRING" id="887062.HGR_15099"/>
<accession>F3KX31</accession>
<dbReference type="SUPFAM" id="SSF51735">
    <property type="entry name" value="NAD(P)-binding Rossmann-fold domains"/>
    <property type="match status" value="1"/>
</dbReference>
<organism evidence="2 3">
    <name type="scientific">Hylemonella gracilis ATCC 19624</name>
    <dbReference type="NCBI Taxonomy" id="887062"/>
    <lineage>
        <taxon>Bacteria</taxon>
        <taxon>Pseudomonadati</taxon>
        <taxon>Pseudomonadota</taxon>
        <taxon>Betaproteobacteria</taxon>
        <taxon>Burkholderiales</taxon>
        <taxon>Comamonadaceae</taxon>
        <taxon>Hylemonella</taxon>
    </lineage>
</organism>
<feature type="domain" description="NAD-dependent epimerase/dehydratase" evidence="1">
    <location>
        <begin position="37"/>
        <end position="247"/>
    </location>
</feature>
<dbReference type="GO" id="GO:0004029">
    <property type="term" value="F:aldehyde dehydrogenase (NAD+) activity"/>
    <property type="evidence" value="ECO:0007669"/>
    <property type="project" value="TreeGrafter"/>
</dbReference>
<dbReference type="PANTHER" id="PTHR48079">
    <property type="entry name" value="PROTEIN YEEZ"/>
    <property type="match status" value="1"/>
</dbReference>
<dbReference type="OrthoDB" id="9808276at2"/>
<keyword evidence="3" id="KW-1185">Reference proteome</keyword>
<name>F3KX31_9BURK</name>
<dbReference type="Proteomes" id="UP000016368">
    <property type="component" value="Unassembled WGS sequence"/>
</dbReference>
<sequence length="321" mass="35277">MILPAPRPRSGHPILRPALPMRFRRTRLLIVGCGDVGLRAAAALPARVRVLALSSSPARFPELRARGITPLAGNLDHPVSLRRLAGLARHVLHLAPPPGQGEGDPRTRALLRGLARGSAAPMSGEGSGWGRTLVYGSTSGVYGDCAGALIDETRAPRPMSARARRRVAAEALLRDWGRHGARRRVSILRIPGIYAPDRPGGTPRERLLAGTPTLRAEDDVYTSHIHADDLARACLAALWRGRAQRIYHANDDTRLKLGDYLDLAAERYGLPRAPRLTRAQAEQALTPERMSFLRESRQLDNRRLKQELRLRLRHPTVAQGL</sequence>
<dbReference type="AlphaFoldDB" id="F3KX31"/>
<dbReference type="eggNOG" id="COG0451">
    <property type="taxonomic scope" value="Bacteria"/>
</dbReference>
<dbReference type="RefSeq" id="WP_006299150.1">
    <property type="nucleotide sequence ID" value="NZ_AEGR01000094.1"/>
</dbReference>
<dbReference type="PANTHER" id="PTHR48079:SF6">
    <property type="entry name" value="NAD(P)-BINDING DOMAIN-CONTAINING PROTEIN-RELATED"/>
    <property type="match status" value="1"/>
</dbReference>
<proteinExistence type="predicted"/>
<reference evidence="2 3" key="1">
    <citation type="journal article" date="2011" name="EMBO J.">
        <title>Structural diversity of bacterial flagellar motors.</title>
        <authorList>
            <person name="Chen S."/>
            <person name="Beeby M."/>
            <person name="Murphy G.E."/>
            <person name="Leadbetter J.R."/>
            <person name="Hendrixson D.R."/>
            <person name="Briegel A."/>
            <person name="Li Z."/>
            <person name="Shi J."/>
            <person name="Tocheva E.I."/>
            <person name="Muller A."/>
            <person name="Dobro M.J."/>
            <person name="Jensen G.J."/>
        </authorList>
    </citation>
    <scope>NUCLEOTIDE SEQUENCE [LARGE SCALE GENOMIC DNA]</scope>
    <source>
        <strain evidence="2 3">ATCC 19624</strain>
    </source>
</reference>
<protein>
    <submittedName>
        <fullName evidence="2">NAD-dependent epimerase/dehydratase</fullName>
    </submittedName>
</protein>
<dbReference type="InterPro" id="IPR001509">
    <property type="entry name" value="Epimerase_deHydtase"/>
</dbReference>
<dbReference type="Pfam" id="PF01370">
    <property type="entry name" value="Epimerase"/>
    <property type="match status" value="1"/>
</dbReference>
<evidence type="ECO:0000259" key="1">
    <source>
        <dbReference type="Pfam" id="PF01370"/>
    </source>
</evidence>
<dbReference type="InterPro" id="IPR051783">
    <property type="entry name" value="NAD(P)-dependent_oxidoreduct"/>
</dbReference>
<evidence type="ECO:0000313" key="3">
    <source>
        <dbReference type="Proteomes" id="UP000016368"/>
    </source>
</evidence>